<dbReference type="GO" id="GO:0046872">
    <property type="term" value="F:metal ion binding"/>
    <property type="evidence" value="ECO:0007669"/>
    <property type="project" value="UniProtKB-KW"/>
</dbReference>
<proteinExistence type="inferred from homology"/>
<reference evidence="6 7" key="1">
    <citation type="submission" date="2020-07" db="EMBL/GenBank/DDBJ databases">
        <title>Genomic Encyclopedia of Archaeal and Bacterial Type Strains, Phase II (KMG-II): from individual species to whole genera.</title>
        <authorList>
            <person name="Goeker M."/>
        </authorList>
    </citation>
    <scope>NUCLEOTIDE SEQUENCE [LARGE SCALE GENOMIC DNA]</scope>
    <source>
        <strain evidence="6 7">DSM 21226</strain>
    </source>
</reference>
<evidence type="ECO:0000259" key="4">
    <source>
        <dbReference type="Pfam" id="PF02678"/>
    </source>
</evidence>
<dbReference type="PANTHER" id="PTHR43212:SF3">
    <property type="entry name" value="QUERCETIN 2,3-DIOXYGENASE"/>
    <property type="match status" value="1"/>
</dbReference>
<feature type="domain" description="Pirin N-terminal" evidence="4">
    <location>
        <begin position="12"/>
        <end position="118"/>
    </location>
</feature>
<evidence type="ECO:0000259" key="5">
    <source>
        <dbReference type="Pfam" id="PF17954"/>
    </source>
</evidence>
<dbReference type="RefSeq" id="WP_179634273.1">
    <property type="nucleotide sequence ID" value="NZ_JACCFH010000001.1"/>
</dbReference>
<dbReference type="PANTHER" id="PTHR43212">
    <property type="entry name" value="QUERCETIN 2,3-DIOXYGENASE"/>
    <property type="match status" value="1"/>
</dbReference>
<evidence type="ECO:0000256" key="3">
    <source>
        <dbReference type="RuleBase" id="RU003457"/>
    </source>
</evidence>
<evidence type="ECO:0008006" key="8">
    <source>
        <dbReference type="Google" id="ProtNLM"/>
    </source>
</evidence>
<dbReference type="Gene3D" id="2.60.120.10">
    <property type="entry name" value="Jelly Rolls"/>
    <property type="match status" value="2"/>
</dbReference>
<dbReference type="Pfam" id="PF02678">
    <property type="entry name" value="Pirin"/>
    <property type="match status" value="1"/>
</dbReference>
<feature type="domain" description="Quercetin 2,3-dioxygenase C-terminal cupin" evidence="5">
    <location>
        <begin position="152"/>
        <end position="234"/>
    </location>
</feature>
<dbReference type="Pfam" id="PF17954">
    <property type="entry name" value="Pirin_C_2"/>
    <property type="match status" value="1"/>
</dbReference>
<keyword evidence="2" id="KW-0408">Iron</keyword>
<dbReference type="InterPro" id="IPR003829">
    <property type="entry name" value="Pirin_N_dom"/>
</dbReference>
<dbReference type="EMBL" id="JACCFH010000001">
    <property type="protein sequence ID" value="NYG33510.1"/>
    <property type="molecule type" value="Genomic_DNA"/>
</dbReference>
<name>A0A7Y9UKA2_9BURK</name>
<dbReference type="PIRSF" id="PIRSF006232">
    <property type="entry name" value="Pirin"/>
    <property type="match status" value="1"/>
</dbReference>
<dbReference type="InterPro" id="IPR014710">
    <property type="entry name" value="RmlC-like_jellyroll"/>
</dbReference>
<evidence type="ECO:0000313" key="7">
    <source>
        <dbReference type="Proteomes" id="UP000518288"/>
    </source>
</evidence>
<evidence type="ECO:0000256" key="2">
    <source>
        <dbReference type="PIRSR" id="PIRSR006232-1"/>
    </source>
</evidence>
<sequence>MITLRPSLARGHAQHGWLDSFHSFSFADYFDPAHMGWGNLRVINDDRVAGQRGFGTHGHRDMEIVTYMLAGELTHRDSLGHGAAIRPGEVQRMSAGTGVRHSEMNQGTETAHLLQIWLLPAARDLPPSYDQQVISPADKRGRLHLVGAPVGAADAAQATLQLNADARLWAGQFDGDEAATLALDPARKAYVHLACGRLTVNGHALAAGDALLLAQESALAIGQGDGAEVLVFDLEA</sequence>
<dbReference type="Proteomes" id="UP000518288">
    <property type="component" value="Unassembled WGS sequence"/>
</dbReference>
<protein>
    <recommendedName>
        <fullName evidence="8">Quercetin 2,3-dioxygenase</fullName>
    </recommendedName>
</protein>
<dbReference type="InterPro" id="IPR011051">
    <property type="entry name" value="RmlC_Cupin_sf"/>
</dbReference>
<organism evidence="6 7">
    <name type="scientific">Sphaerotilus montanus</name>
    <dbReference type="NCBI Taxonomy" id="522889"/>
    <lineage>
        <taxon>Bacteria</taxon>
        <taxon>Pseudomonadati</taxon>
        <taxon>Pseudomonadota</taxon>
        <taxon>Betaproteobacteria</taxon>
        <taxon>Burkholderiales</taxon>
        <taxon>Sphaerotilaceae</taxon>
        <taxon>Sphaerotilus</taxon>
    </lineage>
</organism>
<feature type="binding site" evidence="2">
    <location>
        <position position="103"/>
    </location>
    <ligand>
        <name>Fe cation</name>
        <dbReference type="ChEBI" id="CHEBI:24875"/>
    </ligand>
</feature>
<gene>
    <name evidence="6" type="ORF">BDD16_002496</name>
</gene>
<dbReference type="InterPro" id="IPR012093">
    <property type="entry name" value="Pirin"/>
</dbReference>
<accession>A0A7Y9UKA2</accession>
<keyword evidence="7" id="KW-1185">Reference proteome</keyword>
<dbReference type="CDD" id="cd02910">
    <property type="entry name" value="cupin_Yhhw_N"/>
    <property type="match status" value="1"/>
</dbReference>
<feature type="binding site" evidence="2">
    <location>
        <position position="101"/>
    </location>
    <ligand>
        <name>Fe cation</name>
        <dbReference type="ChEBI" id="CHEBI:24875"/>
    </ligand>
</feature>
<evidence type="ECO:0000256" key="1">
    <source>
        <dbReference type="ARBA" id="ARBA00008416"/>
    </source>
</evidence>
<feature type="binding site" evidence="2">
    <location>
        <position position="59"/>
    </location>
    <ligand>
        <name>Fe cation</name>
        <dbReference type="ChEBI" id="CHEBI:24875"/>
    </ligand>
</feature>
<keyword evidence="2" id="KW-0479">Metal-binding</keyword>
<comment type="cofactor">
    <cofactor evidence="2">
        <name>Fe cation</name>
        <dbReference type="ChEBI" id="CHEBI:24875"/>
    </cofactor>
    <text evidence="2">Binds 1 Fe cation per subunit.</text>
</comment>
<comment type="similarity">
    <text evidence="1 3">Belongs to the pirin family.</text>
</comment>
<dbReference type="AlphaFoldDB" id="A0A7Y9UKA2"/>
<dbReference type="InterPro" id="IPR041602">
    <property type="entry name" value="Quercetinase_C"/>
</dbReference>
<feature type="binding site" evidence="2">
    <location>
        <position position="57"/>
    </location>
    <ligand>
        <name>Fe cation</name>
        <dbReference type="ChEBI" id="CHEBI:24875"/>
    </ligand>
</feature>
<comment type="caution">
    <text evidence="6">The sequence shown here is derived from an EMBL/GenBank/DDBJ whole genome shotgun (WGS) entry which is preliminary data.</text>
</comment>
<evidence type="ECO:0000313" key="6">
    <source>
        <dbReference type="EMBL" id="NYG33510.1"/>
    </source>
</evidence>
<dbReference type="SUPFAM" id="SSF51182">
    <property type="entry name" value="RmlC-like cupins"/>
    <property type="match status" value="1"/>
</dbReference>